<dbReference type="Proteomes" id="UP000050640">
    <property type="component" value="Unplaced"/>
</dbReference>
<dbReference type="Pfam" id="PF01221">
    <property type="entry name" value="Dynein_light"/>
    <property type="match status" value="1"/>
</dbReference>
<dbReference type="AlphaFoldDB" id="A0A0R3RKZ8"/>
<dbReference type="PANTHER" id="PTHR11886">
    <property type="entry name" value="DYNEIN LIGHT CHAIN"/>
    <property type="match status" value="1"/>
</dbReference>
<evidence type="ECO:0000256" key="1">
    <source>
        <dbReference type="RuleBase" id="RU365010"/>
    </source>
</evidence>
<dbReference type="STRING" id="1147741.A0A0R3RKZ8"/>
<dbReference type="GO" id="GO:0005868">
    <property type="term" value="C:cytoplasmic dynein complex"/>
    <property type="evidence" value="ECO:0007669"/>
    <property type="project" value="TreeGrafter"/>
</dbReference>
<evidence type="ECO:0000313" key="2">
    <source>
        <dbReference type="Proteomes" id="UP000050640"/>
    </source>
</evidence>
<dbReference type="InterPro" id="IPR037177">
    <property type="entry name" value="DLC_sf"/>
</dbReference>
<evidence type="ECO:0000313" key="3">
    <source>
        <dbReference type="WBParaSite" id="EEL_0000215701-mRNA-1"/>
    </source>
</evidence>
<keyword evidence="1" id="KW-0505">Motor protein</keyword>
<comment type="similarity">
    <text evidence="1">Belongs to the dynein light chain family.</text>
</comment>
<keyword evidence="1" id="KW-0243">Dynein</keyword>
<dbReference type="WBParaSite" id="EEL_0000215701-mRNA-1">
    <property type="protein sequence ID" value="EEL_0000215701-mRNA-1"/>
    <property type="gene ID" value="EEL_0000215701"/>
</dbReference>
<proteinExistence type="inferred from homology"/>
<dbReference type="CDD" id="cd21450">
    <property type="entry name" value="DLC-like_DYNLL1-like"/>
    <property type="match status" value="1"/>
</dbReference>
<keyword evidence="1" id="KW-0963">Cytoplasm</keyword>
<comment type="subcellular location">
    <subcellularLocation>
        <location evidence="1">Cytoplasm</location>
        <location evidence="1">Cytoskeleton</location>
    </subcellularLocation>
</comment>
<name>A0A0R3RKZ8_9BILA</name>
<keyword evidence="1" id="KW-0206">Cytoskeleton</keyword>
<dbReference type="GO" id="GO:0045505">
    <property type="term" value="F:dynein intermediate chain binding"/>
    <property type="evidence" value="ECO:0007669"/>
    <property type="project" value="TreeGrafter"/>
</dbReference>
<dbReference type="SMART" id="SM01375">
    <property type="entry name" value="Dynein_light"/>
    <property type="match status" value="1"/>
</dbReference>
<dbReference type="GO" id="GO:0007017">
    <property type="term" value="P:microtubule-based process"/>
    <property type="evidence" value="ECO:0007669"/>
    <property type="project" value="InterPro"/>
</dbReference>
<keyword evidence="2" id="KW-1185">Reference proteome</keyword>
<accession>A0A0R3RKZ8</accession>
<organism evidence="2 3">
    <name type="scientific">Elaeophora elaphi</name>
    <dbReference type="NCBI Taxonomy" id="1147741"/>
    <lineage>
        <taxon>Eukaryota</taxon>
        <taxon>Metazoa</taxon>
        <taxon>Ecdysozoa</taxon>
        <taxon>Nematoda</taxon>
        <taxon>Chromadorea</taxon>
        <taxon>Rhabditida</taxon>
        <taxon>Spirurina</taxon>
        <taxon>Spiruromorpha</taxon>
        <taxon>Filarioidea</taxon>
        <taxon>Onchocercidae</taxon>
        <taxon>Elaeophora</taxon>
    </lineage>
</organism>
<keyword evidence="1" id="KW-0493">Microtubule</keyword>
<reference evidence="3" key="1">
    <citation type="submission" date="2017-02" db="UniProtKB">
        <authorList>
            <consortium name="WormBaseParasite"/>
        </authorList>
    </citation>
    <scope>IDENTIFICATION</scope>
</reference>
<sequence length="110" mass="12460">LSVKGQTAQSNKKNELRKFFAYVSIEISQEQASLAQTLVQQQINAKNNNLQQVAKLLKQKFDTTYGIGWQCIVGNSFGCYITHLPNCFLYFSVEPFSVVLYRTNLTTSIT</sequence>
<protein>
    <recommendedName>
        <fullName evidence="1">Dynein light chain</fullName>
    </recommendedName>
</protein>
<dbReference type="GO" id="GO:0005874">
    <property type="term" value="C:microtubule"/>
    <property type="evidence" value="ECO:0007669"/>
    <property type="project" value="UniProtKB-KW"/>
</dbReference>
<dbReference type="Gene3D" id="3.30.740.10">
    <property type="entry name" value="Protein Inhibitor Of Neuronal Nitric Oxide Synthase"/>
    <property type="match status" value="1"/>
</dbReference>
<dbReference type="SUPFAM" id="SSF54648">
    <property type="entry name" value="DLC"/>
    <property type="match status" value="1"/>
</dbReference>
<dbReference type="PANTHER" id="PTHR11886:SF35">
    <property type="entry name" value="DYNEIN LIGHT CHAIN"/>
    <property type="match status" value="1"/>
</dbReference>
<dbReference type="InterPro" id="IPR001372">
    <property type="entry name" value="Dynein_light_chain_typ-1/2"/>
</dbReference>